<evidence type="ECO:0000313" key="1">
    <source>
        <dbReference type="EMBL" id="KKK87866.1"/>
    </source>
</evidence>
<dbReference type="AlphaFoldDB" id="A0A0F9BU27"/>
<protein>
    <submittedName>
        <fullName evidence="1">Uncharacterized protein</fullName>
    </submittedName>
</protein>
<name>A0A0F9BU27_9ZZZZ</name>
<proteinExistence type="predicted"/>
<reference evidence="1" key="1">
    <citation type="journal article" date="2015" name="Nature">
        <title>Complex archaea that bridge the gap between prokaryotes and eukaryotes.</title>
        <authorList>
            <person name="Spang A."/>
            <person name="Saw J.H."/>
            <person name="Jorgensen S.L."/>
            <person name="Zaremba-Niedzwiedzka K."/>
            <person name="Martijn J."/>
            <person name="Lind A.E."/>
            <person name="van Eijk R."/>
            <person name="Schleper C."/>
            <person name="Guy L."/>
            <person name="Ettema T.J."/>
        </authorList>
    </citation>
    <scope>NUCLEOTIDE SEQUENCE</scope>
</reference>
<gene>
    <name evidence="1" type="ORF">LCGC14_2748970</name>
</gene>
<dbReference type="EMBL" id="LAZR01050212">
    <property type="protein sequence ID" value="KKK87866.1"/>
    <property type="molecule type" value="Genomic_DNA"/>
</dbReference>
<accession>A0A0F9BU27</accession>
<feature type="non-terminal residue" evidence="1">
    <location>
        <position position="46"/>
    </location>
</feature>
<sequence length="46" mass="4939">MAESLTFTRVAGDEGPPFTVTDNGFATTGWTITLRATKEDGAQYTL</sequence>
<organism evidence="1">
    <name type="scientific">marine sediment metagenome</name>
    <dbReference type="NCBI Taxonomy" id="412755"/>
    <lineage>
        <taxon>unclassified sequences</taxon>
        <taxon>metagenomes</taxon>
        <taxon>ecological metagenomes</taxon>
    </lineage>
</organism>
<comment type="caution">
    <text evidence="1">The sequence shown here is derived from an EMBL/GenBank/DDBJ whole genome shotgun (WGS) entry which is preliminary data.</text>
</comment>